<dbReference type="InterPro" id="IPR002575">
    <property type="entry name" value="Aminoglycoside_PTrfase"/>
</dbReference>
<dbReference type="PANTHER" id="PTHR30448:SF0">
    <property type="entry name" value="RNASE ADAPTER PROTEIN RAPZ"/>
    <property type="match status" value="1"/>
</dbReference>
<accession>A0A9D9I8J0</accession>
<proteinExistence type="predicted"/>
<dbReference type="InterPro" id="IPR011009">
    <property type="entry name" value="Kinase-like_dom_sf"/>
</dbReference>
<comment type="caution">
    <text evidence="4">The sequence shown here is derived from an EMBL/GenBank/DDBJ whole genome shotgun (WGS) entry which is preliminary data.</text>
</comment>
<dbReference type="Pfam" id="PF22740">
    <property type="entry name" value="PapZ_C"/>
    <property type="match status" value="1"/>
</dbReference>
<feature type="domain" description="Aminoglycoside phosphotransferase" evidence="2">
    <location>
        <begin position="178"/>
        <end position="256"/>
    </location>
</feature>
<dbReference type="Gene3D" id="3.30.200.20">
    <property type="entry name" value="Phosphorylase Kinase, domain 1"/>
    <property type="match status" value="1"/>
</dbReference>
<protein>
    <submittedName>
        <fullName evidence="4">Phosphotransferase</fullName>
    </submittedName>
</protein>
<dbReference type="Gene3D" id="3.90.1200.10">
    <property type="match status" value="1"/>
</dbReference>
<reference evidence="4" key="1">
    <citation type="submission" date="2020-10" db="EMBL/GenBank/DDBJ databases">
        <authorList>
            <person name="Gilroy R."/>
        </authorList>
    </citation>
    <scope>NUCLEOTIDE SEQUENCE</scope>
    <source>
        <strain evidence="4">B1-15692</strain>
    </source>
</reference>
<reference evidence="4" key="2">
    <citation type="journal article" date="2021" name="PeerJ">
        <title>Extensive microbial diversity within the chicken gut microbiome revealed by metagenomics and culture.</title>
        <authorList>
            <person name="Gilroy R."/>
            <person name="Ravi A."/>
            <person name="Getino M."/>
            <person name="Pursley I."/>
            <person name="Horton D.L."/>
            <person name="Alikhan N.F."/>
            <person name="Baker D."/>
            <person name="Gharbi K."/>
            <person name="Hall N."/>
            <person name="Watson M."/>
            <person name="Adriaenssens E.M."/>
            <person name="Foster-Nyarko E."/>
            <person name="Jarju S."/>
            <person name="Secka A."/>
            <person name="Antonio M."/>
            <person name="Oren A."/>
            <person name="Chaudhuri R.R."/>
            <person name="La Ragione R."/>
            <person name="Hildebrand F."/>
            <person name="Pallen M.J."/>
        </authorList>
    </citation>
    <scope>NUCLEOTIDE SEQUENCE</scope>
    <source>
        <strain evidence="4">B1-15692</strain>
    </source>
</reference>
<name>A0A9D9I8J0_9BACT</name>
<evidence type="ECO:0000313" key="5">
    <source>
        <dbReference type="Proteomes" id="UP000823660"/>
    </source>
</evidence>
<feature type="region of interest" description="Disordered" evidence="1">
    <location>
        <begin position="342"/>
        <end position="361"/>
    </location>
</feature>
<dbReference type="EMBL" id="JADIMH010000047">
    <property type="protein sequence ID" value="MBO8467700.1"/>
    <property type="molecule type" value="Genomic_DNA"/>
</dbReference>
<sequence>MENNILSDLFSVRFGTMPDSVSPLPVSGSHRRYFRLSGGGSSAIGVAGTDFAENRAFCTMSGHFRSKGINVPEVYGISGDGMYYLQEDLGDISLFDYVADGRKGGEYSLQDREMLLSAVSGLPKIQFEGAAGLDFGVCCRSMTFDGQMVMFDLNYFKYCFLKTLGLEFDEVRLQSDFDKLRDDISSVPSDGFLYRDFQSRNVMVKDGKPYYIDFQGGMKGPMYYDLASFVWQARARYPQDLKDEMIAAYLEALAPYRHPEPDVFNERLRLFVLVRTLQVLGAYGFRGCFERKEHFLKSIPSAIRNIEELLAVPFVDYPYLDSVLRRIVEAFDRGETECLYEGNGRSSGRTDAGTAGGTGSAGKQALTVTVYSFSYKKGIPLDDSGNGGGYVFDCRSIHNPGKYDRYKSLTGMDAPVIRFLEDDGEVFMFMDNVYALVDAHVGRFLQRGFTHLMVSFGCTGGQHRSVYCAESLARHLAGIQGVKVRLVHREQHAERIL</sequence>
<dbReference type="Pfam" id="PF01636">
    <property type="entry name" value="APH"/>
    <property type="match status" value="1"/>
</dbReference>
<evidence type="ECO:0000259" key="2">
    <source>
        <dbReference type="Pfam" id="PF01636"/>
    </source>
</evidence>
<dbReference type="InterPro" id="IPR005337">
    <property type="entry name" value="RapZ-like"/>
</dbReference>
<dbReference type="SUPFAM" id="SSF56112">
    <property type="entry name" value="Protein kinase-like (PK-like)"/>
    <property type="match status" value="1"/>
</dbReference>
<dbReference type="InterPro" id="IPR053931">
    <property type="entry name" value="RapZ_C"/>
</dbReference>
<dbReference type="AlphaFoldDB" id="A0A9D9I8J0"/>
<organism evidence="4 5">
    <name type="scientific">Candidatus Cryptobacteroides faecipullorum</name>
    <dbReference type="NCBI Taxonomy" id="2840764"/>
    <lineage>
        <taxon>Bacteria</taxon>
        <taxon>Pseudomonadati</taxon>
        <taxon>Bacteroidota</taxon>
        <taxon>Bacteroidia</taxon>
        <taxon>Bacteroidales</taxon>
        <taxon>Candidatus Cryptobacteroides</taxon>
    </lineage>
</organism>
<gene>
    <name evidence="4" type="ORF">IAB99_08055</name>
</gene>
<dbReference type="GO" id="GO:0005524">
    <property type="term" value="F:ATP binding"/>
    <property type="evidence" value="ECO:0007669"/>
    <property type="project" value="InterPro"/>
</dbReference>
<evidence type="ECO:0000256" key="1">
    <source>
        <dbReference type="SAM" id="MobiDB-lite"/>
    </source>
</evidence>
<evidence type="ECO:0000259" key="3">
    <source>
        <dbReference type="Pfam" id="PF22740"/>
    </source>
</evidence>
<dbReference type="PANTHER" id="PTHR30448">
    <property type="entry name" value="RNASE ADAPTER PROTEIN RAPZ"/>
    <property type="match status" value="1"/>
</dbReference>
<feature type="domain" description="RapZ C-terminal" evidence="3">
    <location>
        <begin position="367"/>
        <end position="491"/>
    </location>
</feature>
<evidence type="ECO:0000313" key="4">
    <source>
        <dbReference type="EMBL" id="MBO8467700.1"/>
    </source>
</evidence>
<dbReference type="Proteomes" id="UP000823660">
    <property type="component" value="Unassembled WGS sequence"/>
</dbReference>